<comment type="similarity">
    <text evidence="1">Belongs to the GTP cyclohydrolase I type 2/NIF3 family.</text>
</comment>
<dbReference type="GO" id="GO:0046872">
    <property type="term" value="F:metal ion binding"/>
    <property type="evidence" value="ECO:0007669"/>
    <property type="project" value="UniProtKB-KW"/>
</dbReference>
<dbReference type="Gene3D" id="3.40.1390.30">
    <property type="entry name" value="NIF3 (NGG1p interacting factor 3)-like"/>
    <property type="match status" value="2"/>
</dbReference>
<dbReference type="InterPro" id="IPR002678">
    <property type="entry name" value="DUF34/NIF3"/>
</dbReference>
<dbReference type="OrthoDB" id="1116574at2"/>
<reference evidence="4 5" key="1">
    <citation type="submission" date="2018-06" db="EMBL/GenBank/DDBJ databases">
        <title>Genomic Encyclopedia of Archaeal and Bacterial Type Strains, Phase II (KMG-II): from individual species to whole genera.</title>
        <authorList>
            <person name="Goeker M."/>
        </authorList>
    </citation>
    <scope>NUCLEOTIDE SEQUENCE [LARGE SCALE GENOMIC DNA]</scope>
    <source>
        <strain evidence="4 5">DSM 21851</strain>
    </source>
</reference>
<dbReference type="RefSeq" id="WP_111628802.1">
    <property type="nucleotide sequence ID" value="NZ_QLMC01000003.1"/>
</dbReference>
<evidence type="ECO:0000256" key="2">
    <source>
        <dbReference type="ARBA" id="ARBA00022723"/>
    </source>
</evidence>
<evidence type="ECO:0000256" key="3">
    <source>
        <dbReference type="PIRSR" id="PIRSR602678-1"/>
    </source>
</evidence>
<dbReference type="PANTHER" id="PTHR13799">
    <property type="entry name" value="NGG1 INTERACTING FACTOR 3"/>
    <property type="match status" value="1"/>
</dbReference>
<sequence length="295" mass="33676">MTTYKASRRSFLLSSLGLTAAQIIRIPVAEPLTVGQVIDRIKANVGISWREQTVDNLIMGTREQEVKRIATTMMATLEVLQRAAAKGVNLVITHEPTYFSHQDRTEPVEQDALYQYKRDFIQKHGLAIFHFHDHWHGRRPDGIATGMIRELGWEKNADPQQPKLFTFEETSLARFARSMESKLNIRTMRVVGDPNLRVKRVMASWGNVSLMPGIPYLAQADVLVVGETHEWELVEYVQDAIASGQKKALIILGHLVSEQAGMKYCAEWLKEFIREAPIEFIPSVEPFWRPDKPVR</sequence>
<proteinExistence type="inferred from homology"/>
<dbReference type="GO" id="GO:0005737">
    <property type="term" value="C:cytoplasm"/>
    <property type="evidence" value="ECO:0007669"/>
    <property type="project" value="TreeGrafter"/>
</dbReference>
<comment type="caution">
    <text evidence="4">The sequence shown here is derived from an EMBL/GenBank/DDBJ whole genome shotgun (WGS) entry which is preliminary data.</text>
</comment>
<evidence type="ECO:0000313" key="5">
    <source>
        <dbReference type="Proteomes" id="UP000248790"/>
    </source>
</evidence>
<dbReference type="Pfam" id="PF01784">
    <property type="entry name" value="DUF34_NIF3"/>
    <property type="match status" value="1"/>
</dbReference>
<organism evidence="4 5">
    <name type="scientific">Larkinella arboricola</name>
    <dbReference type="NCBI Taxonomy" id="643671"/>
    <lineage>
        <taxon>Bacteria</taxon>
        <taxon>Pseudomonadati</taxon>
        <taxon>Bacteroidota</taxon>
        <taxon>Cytophagia</taxon>
        <taxon>Cytophagales</taxon>
        <taxon>Spirosomataceae</taxon>
        <taxon>Larkinella</taxon>
    </lineage>
</organism>
<protein>
    <submittedName>
        <fullName evidence="4">Putative NIF3 family GTP cyclohydrolase 1 type 2</fullName>
    </submittedName>
</protein>
<dbReference type="EMBL" id="QLMC01000003">
    <property type="protein sequence ID" value="RAJ97841.1"/>
    <property type="molecule type" value="Genomic_DNA"/>
</dbReference>
<name>A0A327WX76_LARAB</name>
<evidence type="ECO:0000256" key="1">
    <source>
        <dbReference type="ARBA" id="ARBA00006964"/>
    </source>
</evidence>
<dbReference type="SUPFAM" id="SSF102705">
    <property type="entry name" value="NIF3 (NGG1p interacting factor 3)-like"/>
    <property type="match status" value="1"/>
</dbReference>
<keyword evidence="5" id="KW-1185">Reference proteome</keyword>
<feature type="binding site" evidence="3">
    <location>
        <position position="258"/>
    </location>
    <ligand>
        <name>a divalent metal cation</name>
        <dbReference type="ChEBI" id="CHEBI:60240"/>
        <label>1</label>
    </ligand>
</feature>
<feature type="binding site" evidence="3">
    <location>
        <position position="254"/>
    </location>
    <ligand>
        <name>a divalent metal cation</name>
        <dbReference type="ChEBI" id="CHEBI:60240"/>
        <label>1</label>
    </ligand>
</feature>
<keyword evidence="4" id="KW-0378">Hydrolase</keyword>
<evidence type="ECO:0000313" key="4">
    <source>
        <dbReference type="EMBL" id="RAJ97841.1"/>
    </source>
</evidence>
<dbReference type="AlphaFoldDB" id="A0A327WX76"/>
<dbReference type="InterPro" id="IPR036069">
    <property type="entry name" value="DUF34/NIF3_sf"/>
</dbReference>
<keyword evidence="2 3" id="KW-0479">Metal-binding</keyword>
<dbReference type="PANTHER" id="PTHR13799:SF14">
    <property type="entry name" value="GTP CYCLOHYDROLASE 1 TYPE 2 HOMOLOG"/>
    <property type="match status" value="1"/>
</dbReference>
<dbReference type="Proteomes" id="UP000248790">
    <property type="component" value="Unassembled WGS sequence"/>
</dbReference>
<feature type="binding site" evidence="3">
    <location>
        <position position="94"/>
    </location>
    <ligand>
        <name>a divalent metal cation</name>
        <dbReference type="ChEBI" id="CHEBI:60240"/>
        <label>1</label>
    </ligand>
</feature>
<gene>
    <name evidence="4" type="ORF">LX87_02747</name>
</gene>
<dbReference type="GO" id="GO:0016787">
    <property type="term" value="F:hydrolase activity"/>
    <property type="evidence" value="ECO:0007669"/>
    <property type="project" value="UniProtKB-KW"/>
</dbReference>
<accession>A0A327WX76</accession>